<dbReference type="Proteomes" id="UP000309997">
    <property type="component" value="Unassembled WGS sequence"/>
</dbReference>
<gene>
    <name evidence="1" type="ORF">D5086_028326</name>
</gene>
<name>A0ACC4AXU5_POPAL</name>
<organism evidence="1 2">
    <name type="scientific">Populus alba</name>
    <name type="common">White poplar</name>
    <dbReference type="NCBI Taxonomy" id="43335"/>
    <lineage>
        <taxon>Eukaryota</taxon>
        <taxon>Viridiplantae</taxon>
        <taxon>Streptophyta</taxon>
        <taxon>Embryophyta</taxon>
        <taxon>Tracheophyta</taxon>
        <taxon>Spermatophyta</taxon>
        <taxon>Magnoliopsida</taxon>
        <taxon>eudicotyledons</taxon>
        <taxon>Gunneridae</taxon>
        <taxon>Pentapetalae</taxon>
        <taxon>rosids</taxon>
        <taxon>fabids</taxon>
        <taxon>Malpighiales</taxon>
        <taxon>Salicaceae</taxon>
        <taxon>Saliceae</taxon>
        <taxon>Populus</taxon>
    </lineage>
</organism>
<evidence type="ECO:0000313" key="2">
    <source>
        <dbReference type="Proteomes" id="UP000309997"/>
    </source>
</evidence>
<comment type="caution">
    <text evidence="1">The sequence shown here is derived from an EMBL/GenBank/DDBJ whole genome shotgun (WGS) entry which is preliminary data.</text>
</comment>
<protein>
    <submittedName>
        <fullName evidence="1">Uncharacterized protein</fullName>
    </submittedName>
</protein>
<evidence type="ECO:0000313" key="1">
    <source>
        <dbReference type="EMBL" id="KAL3571077.1"/>
    </source>
</evidence>
<sequence length="143" mass="15815">MEARGGYGGWWLAFGKTMRCSNCGKHLIEFSYDLCLVMLACGGNELECPTDRSFHIATATTPIVRAYLFRLSNNVAQYKFSNSILVNLKILVYGDAPTFCKKMDIRQYCILGYGAVLGGGRIDRAPVNPDASCSRGWILSKVD</sequence>
<reference evidence="1 2" key="1">
    <citation type="journal article" date="2024" name="Plant Biotechnol. J.">
        <title>Genome and CRISPR/Cas9 system of a widespread forest tree (Populus alba) in the world.</title>
        <authorList>
            <person name="Liu Y.J."/>
            <person name="Jiang P.F."/>
            <person name="Han X.M."/>
            <person name="Li X.Y."/>
            <person name="Wang H.M."/>
            <person name="Wang Y.J."/>
            <person name="Wang X.X."/>
            <person name="Zeng Q.Y."/>
        </authorList>
    </citation>
    <scope>NUCLEOTIDE SEQUENCE [LARGE SCALE GENOMIC DNA]</scope>
    <source>
        <strain evidence="2">cv. PAL-ZL1</strain>
    </source>
</reference>
<dbReference type="EMBL" id="RCHU02000015">
    <property type="protein sequence ID" value="KAL3571077.1"/>
    <property type="molecule type" value="Genomic_DNA"/>
</dbReference>
<accession>A0ACC4AXU5</accession>
<keyword evidence="2" id="KW-1185">Reference proteome</keyword>
<proteinExistence type="predicted"/>